<protein>
    <submittedName>
        <fullName evidence="4">Carbohydrate kinase family protein</fullName>
    </submittedName>
</protein>
<comment type="caution">
    <text evidence="4">The sequence shown here is derived from an EMBL/GenBank/DDBJ whole genome shotgun (WGS) entry which is preliminary data.</text>
</comment>
<evidence type="ECO:0000313" key="5">
    <source>
        <dbReference type="Proteomes" id="UP000435187"/>
    </source>
</evidence>
<dbReference type="InterPro" id="IPR029056">
    <property type="entry name" value="Ribokinase-like"/>
</dbReference>
<organism evidence="4 5">
    <name type="scientific">Gracilibacillus thailandensis</name>
    <dbReference type="NCBI Taxonomy" id="563735"/>
    <lineage>
        <taxon>Bacteria</taxon>
        <taxon>Bacillati</taxon>
        <taxon>Bacillota</taxon>
        <taxon>Bacilli</taxon>
        <taxon>Bacillales</taxon>
        <taxon>Bacillaceae</taxon>
        <taxon>Gracilibacillus</taxon>
    </lineage>
</organism>
<gene>
    <name evidence="4" type="ORF">GH885_12220</name>
</gene>
<keyword evidence="2 4" id="KW-0418">Kinase</keyword>
<accession>A0A6N7R1J6</accession>
<dbReference type="Gene3D" id="3.40.1190.20">
    <property type="match status" value="1"/>
</dbReference>
<evidence type="ECO:0000256" key="2">
    <source>
        <dbReference type="ARBA" id="ARBA00022777"/>
    </source>
</evidence>
<feature type="domain" description="Carbohydrate kinase PfkB" evidence="3">
    <location>
        <begin position="5"/>
        <end position="315"/>
    </location>
</feature>
<name>A0A6N7R1J6_9BACI</name>
<dbReference type="SUPFAM" id="SSF53613">
    <property type="entry name" value="Ribokinase-like"/>
    <property type="match status" value="1"/>
</dbReference>
<reference evidence="4 5" key="1">
    <citation type="submission" date="2019-10" db="EMBL/GenBank/DDBJ databases">
        <title>Gracilibacillus salitolerans sp. nov., a moderate halophile isolated from a saline soil in northwest China.</title>
        <authorList>
            <person name="Gan L."/>
        </authorList>
    </citation>
    <scope>NUCLEOTIDE SEQUENCE [LARGE SCALE GENOMIC DNA]</scope>
    <source>
        <strain evidence="4 5">TP2-8</strain>
    </source>
</reference>
<keyword evidence="5" id="KW-1185">Reference proteome</keyword>
<dbReference type="PANTHER" id="PTHR10584">
    <property type="entry name" value="SUGAR KINASE"/>
    <property type="match status" value="1"/>
</dbReference>
<dbReference type="Pfam" id="PF00294">
    <property type="entry name" value="PfkB"/>
    <property type="match status" value="1"/>
</dbReference>
<evidence type="ECO:0000259" key="3">
    <source>
        <dbReference type="Pfam" id="PF00294"/>
    </source>
</evidence>
<dbReference type="RefSeq" id="WP_153835718.1">
    <property type="nucleotide sequence ID" value="NZ_JBHUMW010000091.1"/>
</dbReference>
<keyword evidence="1" id="KW-0808">Transferase</keyword>
<dbReference type="GO" id="GO:0005829">
    <property type="term" value="C:cytosol"/>
    <property type="evidence" value="ECO:0007669"/>
    <property type="project" value="TreeGrafter"/>
</dbReference>
<sequence>MRKGVAIAGTVMVDEIKTVNGYPAKSELTTIEQRKRSMGGAVSNCSLSLAHIDPTLPIEIIAYFGEDERGQYLYEGFSKYNNIDLSKVQFTGETPFTDVIFDEFDKTRTFYTFKGNSTSFNEDAFPLSNIHAKILHVAYVLLLDALDQEDEQYGTKLAKLLYLAQKEGMQTSIDIVSENKDRYEKLVPPALKYTNYCIVNEYEAGKSTAITLRGQNDRLLVNNIKKALTKMKSMGVQDWVVIHAPEASFGYNGEEFYRLPSLSINKDSIKGTVGAGDAYAAGILYGAEKGYSLYESMKIATASAASSLLEEDSASGVKDIQTLKEMYDNWKKREDAFLL</sequence>
<dbReference type="Proteomes" id="UP000435187">
    <property type="component" value="Unassembled WGS sequence"/>
</dbReference>
<dbReference type="AlphaFoldDB" id="A0A6N7R1J6"/>
<evidence type="ECO:0000256" key="1">
    <source>
        <dbReference type="ARBA" id="ARBA00022679"/>
    </source>
</evidence>
<evidence type="ECO:0000313" key="4">
    <source>
        <dbReference type="EMBL" id="MRI67100.1"/>
    </source>
</evidence>
<proteinExistence type="predicted"/>
<dbReference type="InterPro" id="IPR011611">
    <property type="entry name" value="PfkB_dom"/>
</dbReference>
<dbReference type="PANTHER" id="PTHR10584:SF166">
    <property type="entry name" value="RIBOKINASE"/>
    <property type="match status" value="1"/>
</dbReference>
<dbReference type="EMBL" id="WJEE01000025">
    <property type="protein sequence ID" value="MRI67100.1"/>
    <property type="molecule type" value="Genomic_DNA"/>
</dbReference>
<dbReference type="GO" id="GO:0016301">
    <property type="term" value="F:kinase activity"/>
    <property type="evidence" value="ECO:0007669"/>
    <property type="project" value="UniProtKB-KW"/>
</dbReference>